<dbReference type="GO" id="GO:0005737">
    <property type="term" value="C:cytoplasm"/>
    <property type="evidence" value="ECO:0007669"/>
    <property type="project" value="UniProtKB-SubCell"/>
</dbReference>
<dbReference type="InterPro" id="IPR014053">
    <property type="entry name" value="ForMFR_H4MPT_ForTrfase"/>
</dbReference>
<dbReference type="InterPro" id="IPR022667">
    <property type="entry name" value="ForMFR_H4MPT_ForTrfase_N"/>
</dbReference>
<dbReference type="Gene3D" id="3.30.70.520">
    <property type="match status" value="2"/>
</dbReference>
<feature type="domain" description="Formylmethanofuran: tetrahydromethanopterin formyltransferase Ftr C-terminal" evidence="5">
    <location>
        <begin position="144"/>
        <end position="294"/>
    </location>
</feature>
<dbReference type="Proteomes" id="UP001218895">
    <property type="component" value="Chromosome"/>
</dbReference>
<dbReference type="Pfam" id="PF02741">
    <property type="entry name" value="FTR_C"/>
    <property type="match status" value="1"/>
</dbReference>
<keyword evidence="3" id="KW-0484">Methanogenesis</keyword>
<evidence type="ECO:0000256" key="3">
    <source>
        <dbReference type="HAMAP-Rule" id="MF_00579"/>
    </source>
</evidence>
<dbReference type="GO" id="GO:0006730">
    <property type="term" value="P:one-carbon metabolic process"/>
    <property type="evidence" value="ECO:0007669"/>
    <property type="project" value="UniProtKB-UniRule"/>
</dbReference>
<feature type="domain" description="Formylmethanofuran: tetrahydromethanopterin formyltransferase Ftr N-terminal" evidence="4">
    <location>
        <begin position="1"/>
        <end position="141"/>
    </location>
</feature>
<dbReference type="KEGG" id="manq:L1994_04945"/>
<keyword evidence="3 6" id="KW-0012">Acyltransferase</keyword>
<evidence type="ECO:0000259" key="5">
    <source>
        <dbReference type="Pfam" id="PF02741"/>
    </source>
</evidence>
<dbReference type="GO" id="GO:0030270">
    <property type="term" value="F:formylmethanofuran-tetrahydromethanopterin N-formyltransferase activity"/>
    <property type="evidence" value="ECO:0007669"/>
    <property type="project" value="UniProtKB-UniRule"/>
</dbReference>
<comment type="pathway">
    <text evidence="3">One-carbon metabolism; methanogenesis from CO(2); 5,10-methenyl-5,6,7,8-tetrahydromethanopterin from CO(2): step 2/3.</text>
</comment>
<dbReference type="HAMAP" id="MF_00579">
    <property type="entry name" value="FTR"/>
    <property type="match status" value="1"/>
</dbReference>
<comment type="catalytic activity">
    <reaction evidence="3">
        <text>N-formylmethanofuran + 5,6,7,8-tetrahydromethanopterin + H(+) = N(5)-formyl-5,6,7,8-tetrahydromethanopterin + methanofuran</text>
        <dbReference type="Rhea" id="RHEA:18061"/>
        <dbReference type="ChEBI" id="CHEBI:15378"/>
        <dbReference type="ChEBI" id="CHEBI:57727"/>
        <dbReference type="ChEBI" id="CHEBI:58018"/>
        <dbReference type="ChEBI" id="CHEBI:58103"/>
        <dbReference type="ChEBI" id="CHEBI:58151"/>
        <dbReference type="EC" id="2.3.1.101"/>
    </reaction>
</comment>
<organism evidence="6 7">
    <name type="scientific">Methanomicrobium antiquum</name>
    <dbReference type="NCBI Taxonomy" id="487686"/>
    <lineage>
        <taxon>Archaea</taxon>
        <taxon>Methanobacteriati</taxon>
        <taxon>Methanobacteriota</taxon>
        <taxon>Stenosarchaea group</taxon>
        <taxon>Methanomicrobia</taxon>
        <taxon>Methanomicrobiales</taxon>
        <taxon>Methanomicrobiaceae</taxon>
        <taxon>Methanomicrobium</taxon>
    </lineage>
</organism>
<evidence type="ECO:0000259" key="4">
    <source>
        <dbReference type="Pfam" id="PF01913"/>
    </source>
</evidence>
<keyword evidence="3" id="KW-0963">Cytoplasm</keyword>
<evidence type="ECO:0000313" key="6">
    <source>
        <dbReference type="EMBL" id="WFN37736.1"/>
    </source>
</evidence>
<evidence type="ECO:0000256" key="1">
    <source>
        <dbReference type="ARBA" id="ARBA00006770"/>
    </source>
</evidence>
<dbReference type="AlphaFoldDB" id="A0AAF0JNU1"/>
<gene>
    <name evidence="6" type="primary">fhcD</name>
    <name evidence="3" type="synonym">ftr</name>
    <name evidence="6" type="ORF">L1994_04945</name>
</gene>
<dbReference type="InterPro" id="IPR002770">
    <property type="entry name" value="ForMFR_H4MPT_ForTrfase_C"/>
</dbReference>
<name>A0AAF0JNU1_9EURY</name>
<dbReference type="InterPro" id="IPR023447">
    <property type="entry name" value="ForMFR_H4MPT_ForTrfase_fd-like"/>
</dbReference>
<keyword evidence="2 3" id="KW-0808">Transferase</keyword>
<dbReference type="EC" id="2.3.1.101" evidence="3"/>
<dbReference type="SUPFAM" id="SSF55112">
    <property type="entry name" value="Formylmethanofuran:tetrahydromethanopterin formyltransferase"/>
    <property type="match status" value="2"/>
</dbReference>
<dbReference type="GO" id="GO:0019386">
    <property type="term" value="P:methanogenesis, from carbon dioxide"/>
    <property type="evidence" value="ECO:0007669"/>
    <property type="project" value="UniProtKB-UniRule"/>
</dbReference>
<dbReference type="NCBIfam" id="NF002554">
    <property type="entry name" value="PRK02114.1"/>
    <property type="match status" value="1"/>
</dbReference>
<comment type="similarity">
    <text evidence="1 3">Belongs to the FTR family.</text>
</comment>
<evidence type="ECO:0000313" key="7">
    <source>
        <dbReference type="Proteomes" id="UP001218895"/>
    </source>
</evidence>
<reference evidence="6" key="1">
    <citation type="submission" date="2022-01" db="EMBL/GenBank/DDBJ databases">
        <title>Complete genome of Methanomicrobium antiquum DSM 21220.</title>
        <authorList>
            <person name="Chen S.-C."/>
            <person name="You Y.-T."/>
            <person name="Zhou Y.-Z."/>
            <person name="Lai M.-C."/>
        </authorList>
    </citation>
    <scope>NUCLEOTIDE SEQUENCE</scope>
    <source>
        <strain evidence="6">DSM 21220</strain>
    </source>
</reference>
<comment type="function">
    <text evidence="3">Catalyzes the reversible transfer of a formyl group from formylmethanofuran (formyl-MFR) to tetrahydromethanopterin (H(4)MPT) to produce 5-formyl tetrahydromethanopterin (5-formyl-H(4)MPT) and methanofuran (MFR).</text>
</comment>
<evidence type="ECO:0000256" key="2">
    <source>
        <dbReference type="ARBA" id="ARBA00022679"/>
    </source>
</evidence>
<protein>
    <recommendedName>
        <fullName evidence="3">Formylmethanofuran--tetrahydromethanopterin formyltransferase</fullName>
        <shortName evidence="3">Ftr</shortName>
        <ecNumber evidence="3">2.3.1.101</ecNumber>
    </recommendedName>
    <alternativeName>
        <fullName evidence="3">H4MPT formyltransferase</fullName>
    </alternativeName>
</protein>
<comment type="subunit">
    <text evidence="3">Homotetramer.</text>
</comment>
<dbReference type="PIRSF" id="PIRSF006414">
    <property type="entry name" value="Ftr_formyl_trnsf"/>
    <property type="match status" value="1"/>
</dbReference>
<comment type="subcellular location">
    <subcellularLocation>
        <location evidence="3">Cytoplasm</location>
    </subcellularLocation>
</comment>
<sequence>MQINGVEIIDTYAEAFPIWFSRIIITADDYELAKIAATEATGFATSAIACPCEAGIERMYSPEETPDNRPGISIFICTARKNMRENVASRIGQCILTAATASVFDGFPKATTRFSTRMHYFGDSYESRCIIGGRKCWKIPVMQGGFIGEENFGAVKGIAGGNFFIMGNSQKAALAGAKAAVRAFENSEGIIAGFPGGIVSSGSKVASKNYKFPMSASTNHRFCPTLRDKIPDTLVPKDVNSIYEIVINGLNEDFIEKAMKNGILAAVKEKGVLYIGAGNYDGKLGTNNFYLHDILKDFA</sequence>
<dbReference type="NCBIfam" id="TIGR03119">
    <property type="entry name" value="one_C_fhcD"/>
    <property type="match status" value="1"/>
</dbReference>
<dbReference type="GeneID" id="79949721"/>
<dbReference type="EMBL" id="CP091092">
    <property type="protein sequence ID" value="WFN37736.1"/>
    <property type="molecule type" value="Genomic_DNA"/>
</dbReference>
<proteinExistence type="inferred from homology"/>
<dbReference type="Pfam" id="PF01913">
    <property type="entry name" value="FTR"/>
    <property type="match status" value="1"/>
</dbReference>
<keyword evidence="3" id="KW-0554">One-carbon metabolism</keyword>
<dbReference type="RefSeq" id="WP_278100576.1">
    <property type="nucleotide sequence ID" value="NZ_CP091092.1"/>
</dbReference>
<keyword evidence="7" id="KW-1185">Reference proteome</keyword>
<accession>A0AAF0JNU1</accession>